<gene>
    <name evidence="6" type="ORF">OG517_17655</name>
</gene>
<evidence type="ECO:0000256" key="3">
    <source>
        <dbReference type="ARBA" id="ARBA00038502"/>
    </source>
</evidence>
<evidence type="ECO:0000259" key="5">
    <source>
        <dbReference type="PROSITE" id="PS51186"/>
    </source>
</evidence>
<evidence type="ECO:0000256" key="4">
    <source>
        <dbReference type="SAM" id="MobiDB-lite"/>
    </source>
</evidence>
<keyword evidence="1" id="KW-0808">Transferase</keyword>
<sequence length="201" mass="22273">METRVRLEPWSAGDFWLLERKNEPIMTQFLGGPEPAAKLVDRQRRYEAMSAREPAAGRMFRVVWTPADQDPGPGDDDCGGHGRGRGRGRAESVGSVGFWEREWRGEPVYEAGWGILPEFQGHGLAVAALTELLAYVRAHGSRDSVHAFPGTDHPASNAVCRRAGFEYLGDVDFEYPPGVPHPSCDWRYRVEPPQDGLTPSG</sequence>
<dbReference type="InterPro" id="IPR000182">
    <property type="entry name" value="GNAT_dom"/>
</dbReference>
<dbReference type="Proteomes" id="UP001432039">
    <property type="component" value="Chromosome"/>
</dbReference>
<dbReference type="PROSITE" id="PS51186">
    <property type="entry name" value="GNAT"/>
    <property type="match status" value="1"/>
</dbReference>
<dbReference type="InterPro" id="IPR051531">
    <property type="entry name" value="N-acetyltransferase"/>
</dbReference>
<dbReference type="EMBL" id="CP108090">
    <property type="protein sequence ID" value="WUQ13114.1"/>
    <property type="molecule type" value="Genomic_DNA"/>
</dbReference>
<name>A0ABZ1TB93_STRVG</name>
<comment type="similarity">
    <text evidence="3">Belongs to the acetyltransferase family. RimJ subfamily.</text>
</comment>
<keyword evidence="7" id="KW-1185">Reference proteome</keyword>
<proteinExistence type="inferred from homology"/>
<organism evidence="6 7">
    <name type="scientific">Streptomyces virginiae</name>
    <name type="common">Streptomyces cinnamonensis</name>
    <dbReference type="NCBI Taxonomy" id="1961"/>
    <lineage>
        <taxon>Bacteria</taxon>
        <taxon>Bacillati</taxon>
        <taxon>Actinomycetota</taxon>
        <taxon>Actinomycetes</taxon>
        <taxon>Kitasatosporales</taxon>
        <taxon>Streptomycetaceae</taxon>
        <taxon>Streptomyces</taxon>
    </lineage>
</organism>
<dbReference type="PANTHER" id="PTHR43792">
    <property type="entry name" value="GNAT FAMILY, PUTATIVE (AFU_ORTHOLOGUE AFUA_3G00765)-RELATED-RELATED"/>
    <property type="match status" value="1"/>
</dbReference>
<evidence type="ECO:0000256" key="2">
    <source>
        <dbReference type="ARBA" id="ARBA00023315"/>
    </source>
</evidence>
<dbReference type="CDD" id="cd04301">
    <property type="entry name" value="NAT_SF"/>
    <property type="match status" value="1"/>
</dbReference>
<keyword evidence="2" id="KW-0012">Acyltransferase</keyword>
<feature type="region of interest" description="Disordered" evidence="4">
    <location>
        <begin position="65"/>
        <end position="90"/>
    </location>
</feature>
<evidence type="ECO:0000313" key="6">
    <source>
        <dbReference type="EMBL" id="WUQ13114.1"/>
    </source>
</evidence>
<dbReference type="InterPro" id="IPR016181">
    <property type="entry name" value="Acyl_CoA_acyltransferase"/>
</dbReference>
<dbReference type="Pfam" id="PF13302">
    <property type="entry name" value="Acetyltransf_3"/>
    <property type="match status" value="1"/>
</dbReference>
<evidence type="ECO:0000313" key="7">
    <source>
        <dbReference type="Proteomes" id="UP001432039"/>
    </source>
</evidence>
<feature type="domain" description="N-acetyltransferase" evidence="5">
    <location>
        <begin position="44"/>
        <end position="191"/>
    </location>
</feature>
<accession>A0ABZ1TB93</accession>
<dbReference type="Gene3D" id="3.40.630.30">
    <property type="match status" value="1"/>
</dbReference>
<dbReference type="SUPFAM" id="SSF55729">
    <property type="entry name" value="Acyl-CoA N-acyltransferases (Nat)"/>
    <property type="match status" value="1"/>
</dbReference>
<dbReference type="PANTHER" id="PTHR43792:SF8">
    <property type="entry name" value="[RIBOSOMAL PROTEIN US5]-ALANINE N-ACETYLTRANSFERASE"/>
    <property type="match status" value="1"/>
</dbReference>
<evidence type="ECO:0000256" key="1">
    <source>
        <dbReference type="ARBA" id="ARBA00022679"/>
    </source>
</evidence>
<reference evidence="6" key="1">
    <citation type="submission" date="2022-10" db="EMBL/GenBank/DDBJ databases">
        <title>The complete genomes of actinobacterial strains from the NBC collection.</title>
        <authorList>
            <person name="Joergensen T.S."/>
            <person name="Alvarez Arevalo M."/>
            <person name="Sterndorff E.B."/>
            <person name="Faurdal D."/>
            <person name="Vuksanovic O."/>
            <person name="Mourched A.-S."/>
            <person name="Charusanti P."/>
            <person name="Shaw S."/>
            <person name="Blin K."/>
            <person name="Weber T."/>
        </authorList>
    </citation>
    <scope>NUCLEOTIDE SEQUENCE</scope>
    <source>
        <strain evidence="6">NBC_00248</strain>
    </source>
</reference>
<protein>
    <submittedName>
        <fullName evidence="6">GNAT family N-acetyltransferase</fullName>
    </submittedName>
</protein>
<dbReference type="RefSeq" id="WP_328962173.1">
    <property type="nucleotide sequence ID" value="NZ_CP108090.1"/>
</dbReference>